<dbReference type="EMBL" id="CAADFU010000170">
    <property type="protein sequence ID" value="VFK49294.1"/>
    <property type="molecule type" value="Genomic_DNA"/>
</dbReference>
<evidence type="ECO:0000313" key="1">
    <source>
        <dbReference type="EMBL" id="VFK43992.1"/>
    </source>
</evidence>
<proteinExistence type="predicted"/>
<accession>A0A450YR69</accession>
<dbReference type="AlphaFoldDB" id="A0A450YR69"/>
<organism evidence="1">
    <name type="scientific">Candidatus Kentrum sp. SD</name>
    <dbReference type="NCBI Taxonomy" id="2126332"/>
    <lineage>
        <taxon>Bacteria</taxon>
        <taxon>Pseudomonadati</taxon>
        <taxon>Pseudomonadota</taxon>
        <taxon>Gammaproteobacteria</taxon>
        <taxon>Candidatus Kentrum</taxon>
    </lineage>
</organism>
<evidence type="ECO:0000313" key="2">
    <source>
        <dbReference type="EMBL" id="VFK49294.1"/>
    </source>
</evidence>
<gene>
    <name evidence="2" type="ORF">BECKSD772E_GA0070983_11702</name>
    <name evidence="1" type="ORF">BECKSD772F_GA0070984_11632</name>
</gene>
<protein>
    <submittedName>
        <fullName evidence="1">Uncharacterized protein</fullName>
    </submittedName>
</protein>
<dbReference type="EMBL" id="CAADFR010000163">
    <property type="protein sequence ID" value="VFK43992.1"/>
    <property type="molecule type" value="Genomic_DNA"/>
</dbReference>
<reference evidence="1" key="1">
    <citation type="submission" date="2019-02" db="EMBL/GenBank/DDBJ databases">
        <authorList>
            <person name="Gruber-Vodicka R. H."/>
            <person name="Seah K. B. B."/>
        </authorList>
    </citation>
    <scope>NUCLEOTIDE SEQUENCE</scope>
    <source>
        <strain evidence="2">BECK_S1320</strain>
        <strain evidence="1">BECK_S1321</strain>
    </source>
</reference>
<sequence>MKDVPYLYLCNFSSSRRVDKRKRIHHHKRWMRVAIHPTSYWSQNFLFFRHVNFGDSRAYRGAPPSIGSGAHRQYILQITIPSPIKTCVGSDSLST</sequence>
<name>A0A450YR69_9GAMM</name>